<evidence type="ECO:0000259" key="2">
    <source>
        <dbReference type="Pfam" id="PF00026"/>
    </source>
</evidence>
<evidence type="ECO:0000313" key="3">
    <source>
        <dbReference type="EMBL" id="KAF7348299.1"/>
    </source>
</evidence>
<dbReference type="InterPro" id="IPR021109">
    <property type="entry name" value="Peptidase_aspartic_dom_sf"/>
</dbReference>
<evidence type="ECO:0000313" key="4">
    <source>
        <dbReference type="Proteomes" id="UP000623467"/>
    </source>
</evidence>
<protein>
    <submittedName>
        <fullName evidence="3">Acid protease</fullName>
    </submittedName>
</protein>
<dbReference type="GO" id="GO:0004190">
    <property type="term" value="F:aspartic-type endopeptidase activity"/>
    <property type="evidence" value="ECO:0007669"/>
    <property type="project" value="UniProtKB-KW"/>
</dbReference>
<accession>A0A8H6XX19</accession>
<dbReference type="InterPro" id="IPR033121">
    <property type="entry name" value="PEPTIDASE_A1"/>
</dbReference>
<dbReference type="SUPFAM" id="SSF50630">
    <property type="entry name" value="Acid proteases"/>
    <property type="match status" value="1"/>
</dbReference>
<dbReference type="Gene3D" id="2.40.70.10">
    <property type="entry name" value="Acid Proteases"/>
    <property type="match status" value="1"/>
</dbReference>
<keyword evidence="1" id="KW-0378">Hydrolase</keyword>
<name>A0A8H6XX19_9AGAR</name>
<dbReference type="Proteomes" id="UP000623467">
    <property type="component" value="Unassembled WGS sequence"/>
</dbReference>
<dbReference type="GO" id="GO:0006508">
    <property type="term" value="P:proteolysis"/>
    <property type="evidence" value="ECO:0007669"/>
    <property type="project" value="UniProtKB-KW"/>
</dbReference>
<dbReference type="EMBL" id="JACAZH010000017">
    <property type="protein sequence ID" value="KAF7348299.1"/>
    <property type="molecule type" value="Genomic_DNA"/>
</dbReference>
<feature type="domain" description="Peptidase A1" evidence="2">
    <location>
        <begin position="20"/>
        <end position="86"/>
    </location>
</feature>
<dbReference type="PROSITE" id="PS00141">
    <property type="entry name" value="ASP_PROTEASE"/>
    <property type="match status" value="1"/>
</dbReference>
<gene>
    <name evidence="3" type="ORF">MSAN_01783600</name>
</gene>
<sequence>MIPRRRNPRVPTDNTILDLIAGIVDTGTTLLMIATDAFQACQKAPGAKSDSTTGLLTVTESQFENMQSLFFQIGDQTLELTPNAQIWPRALNSTLDGEEGKIYLIVADMGSNSGSGLDFIDGFGFL</sequence>
<dbReference type="OrthoDB" id="660550at2759"/>
<dbReference type="Pfam" id="PF00026">
    <property type="entry name" value="Asp"/>
    <property type="match status" value="1"/>
</dbReference>
<dbReference type="InterPro" id="IPR001969">
    <property type="entry name" value="Aspartic_peptidase_AS"/>
</dbReference>
<comment type="caution">
    <text evidence="3">The sequence shown here is derived from an EMBL/GenBank/DDBJ whole genome shotgun (WGS) entry which is preliminary data.</text>
</comment>
<keyword evidence="4" id="KW-1185">Reference proteome</keyword>
<proteinExistence type="predicted"/>
<organism evidence="3 4">
    <name type="scientific">Mycena sanguinolenta</name>
    <dbReference type="NCBI Taxonomy" id="230812"/>
    <lineage>
        <taxon>Eukaryota</taxon>
        <taxon>Fungi</taxon>
        <taxon>Dikarya</taxon>
        <taxon>Basidiomycota</taxon>
        <taxon>Agaricomycotina</taxon>
        <taxon>Agaricomycetes</taxon>
        <taxon>Agaricomycetidae</taxon>
        <taxon>Agaricales</taxon>
        <taxon>Marasmiineae</taxon>
        <taxon>Mycenaceae</taxon>
        <taxon>Mycena</taxon>
    </lineage>
</organism>
<keyword evidence="1" id="KW-0064">Aspartyl protease</keyword>
<reference evidence="3" key="1">
    <citation type="submission" date="2020-05" db="EMBL/GenBank/DDBJ databases">
        <title>Mycena genomes resolve the evolution of fungal bioluminescence.</title>
        <authorList>
            <person name="Tsai I.J."/>
        </authorList>
    </citation>
    <scope>NUCLEOTIDE SEQUENCE</scope>
    <source>
        <strain evidence="3">160909Yilan</strain>
    </source>
</reference>
<keyword evidence="3" id="KW-0645">Protease</keyword>
<dbReference type="AlphaFoldDB" id="A0A8H6XX19"/>
<evidence type="ECO:0000256" key="1">
    <source>
        <dbReference type="ARBA" id="ARBA00022750"/>
    </source>
</evidence>